<keyword evidence="10" id="KW-1185">Reference proteome</keyword>
<evidence type="ECO:0000256" key="5">
    <source>
        <dbReference type="ARBA" id="ARBA00022927"/>
    </source>
</evidence>
<evidence type="ECO:0000259" key="8">
    <source>
        <dbReference type="PROSITE" id="PS50166"/>
    </source>
</evidence>
<evidence type="ECO:0000256" key="6">
    <source>
        <dbReference type="ARBA" id="ARBA00023242"/>
    </source>
</evidence>
<dbReference type="InterPro" id="IPR001494">
    <property type="entry name" value="Importin-beta_N"/>
</dbReference>
<evidence type="ECO:0000313" key="10">
    <source>
        <dbReference type="Proteomes" id="UP000007800"/>
    </source>
</evidence>
<dbReference type="PROSITE" id="PS50166">
    <property type="entry name" value="IMPORTIN_B_NT"/>
    <property type="match status" value="1"/>
</dbReference>
<evidence type="ECO:0000256" key="7">
    <source>
        <dbReference type="SAM" id="MobiDB-lite"/>
    </source>
</evidence>
<reference evidence="9 10" key="1">
    <citation type="submission" date="2008-07" db="EMBL/GenBank/DDBJ databases">
        <authorList>
            <person name="El-Sayed N."/>
            <person name="Caler E."/>
            <person name="Inman J."/>
            <person name="Amedeo P."/>
            <person name="Hass B."/>
            <person name="Wortman J."/>
        </authorList>
    </citation>
    <scope>NUCLEOTIDE SEQUENCE [LARGE SCALE GENOMIC DNA]</scope>
    <source>
        <strain evidence="10">ATCC 50983 / TXsc</strain>
    </source>
</reference>
<organism evidence="10">
    <name type="scientific">Perkinsus marinus (strain ATCC 50983 / TXsc)</name>
    <dbReference type="NCBI Taxonomy" id="423536"/>
    <lineage>
        <taxon>Eukaryota</taxon>
        <taxon>Sar</taxon>
        <taxon>Alveolata</taxon>
        <taxon>Perkinsozoa</taxon>
        <taxon>Perkinsea</taxon>
        <taxon>Perkinsida</taxon>
        <taxon>Perkinsidae</taxon>
        <taxon>Perkinsus</taxon>
    </lineage>
</organism>
<dbReference type="PANTHER" id="PTHR10997">
    <property type="entry name" value="IMPORTIN-7, 8, 11"/>
    <property type="match status" value="1"/>
</dbReference>
<evidence type="ECO:0000256" key="4">
    <source>
        <dbReference type="ARBA" id="ARBA00022490"/>
    </source>
</evidence>
<dbReference type="SMART" id="SM00913">
    <property type="entry name" value="IBN_N"/>
    <property type="match status" value="1"/>
</dbReference>
<dbReference type="GeneID" id="9061367"/>
<gene>
    <name evidence="9" type="ORF">Pmar_PMAR003692</name>
</gene>
<comment type="subcellular location">
    <subcellularLocation>
        <location evidence="2">Cytoplasm</location>
    </subcellularLocation>
    <subcellularLocation>
        <location evidence="1">Nucleus</location>
    </subcellularLocation>
</comment>
<feature type="domain" description="Importin N-terminal" evidence="8">
    <location>
        <begin position="27"/>
        <end position="114"/>
    </location>
</feature>
<evidence type="ECO:0000256" key="3">
    <source>
        <dbReference type="ARBA" id="ARBA00022448"/>
    </source>
</evidence>
<keyword evidence="4" id="KW-0963">Cytoplasm</keyword>
<dbReference type="GO" id="GO:0031267">
    <property type="term" value="F:small GTPase binding"/>
    <property type="evidence" value="ECO:0007669"/>
    <property type="project" value="InterPro"/>
</dbReference>
<dbReference type="InterPro" id="IPR016024">
    <property type="entry name" value="ARM-type_fold"/>
</dbReference>
<dbReference type="GO" id="GO:0006606">
    <property type="term" value="P:protein import into nucleus"/>
    <property type="evidence" value="ECO:0007669"/>
    <property type="project" value="TreeGrafter"/>
</dbReference>
<dbReference type="Gene3D" id="1.25.10.10">
    <property type="entry name" value="Leucine-rich Repeat Variant"/>
    <property type="match status" value="1"/>
</dbReference>
<dbReference type="SUPFAM" id="SSF48371">
    <property type="entry name" value="ARM repeat"/>
    <property type="match status" value="1"/>
</dbReference>
<feature type="compositionally biased region" description="Acidic residues" evidence="7">
    <location>
        <begin position="976"/>
        <end position="1003"/>
    </location>
</feature>
<dbReference type="OrthoDB" id="760868at2759"/>
<name>C5KI17_PERM5</name>
<dbReference type="Pfam" id="PF03810">
    <property type="entry name" value="IBN_N"/>
    <property type="match status" value="1"/>
</dbReference>
<dbReference type="Proteomes" id="UP000007800">
    <property type="component" value="Unassembled WGS sequence"/>
</dbReference>
<sequence>MADISPDNLFKALTGSFSPDANQRREAENFITAAQRQQGFMQALCRVWIEDQVESVIRQSAAIQVKNGIKNFWSRRVQYDGSVQQITEPGPSGYELCDADKAFVLSNIVDIAVHAKGDAKLRNLAIECVRECIHREYPACWPDLLPQALSLIAATEDPNKVMVGLLVLRKIAREFEMKARGRPGRESLDSVVLIVQALPQLLELGEKLYPSAEAMGTQAIDMLRVVAKTFHSCIQTSLHESLITDHASCGRWMELFLKCSTRLSVPANKLPADHDQRQQIPLAKLQKWTMRNIHRFIGRFGNPRLVAAHETGQNVAVVMTNFAQWWLDTFGPGMTQQMIELLQKRATQGAFVSDQVVYQVFGFIAEATQHAITYKVIKPHLQFLVHDVVLPILSFSQEDQQLWEADPDEFIRRQGACETIFSDPRSAAGDLLRAFVSYRGRDSLSIIMASISMDLEAYSRMGDTADVAACCKKDGALNALENIAEQLAMAAVEKSGQSKRSKKGKKYKKPSAVENQLPDVNALQQMLVNVVLPDFKSQCAFLRLRACSTFEAFISENIEFSEDVFGAAFVAVKTCLSDTELPVRVQAGGSIKPFFNNCPGAMRSVVAQTVPEVIDRLLRLTQEVDSEALASTLDSMATEFSDAVGPYASQAVNHLVPAFLRQMKAEETDDETAMAAMGTIQTILSLMDSVFKNPAALGQCEQSVCALLDALFTPDGIDYFEDGLEILTGVTFTAPQPLPESLWRYYCLIHQAVCGGSLPGHGLSGPLSEGWAADYLENMLGPLDNYLSRGTQTWLTGASPTGMRYTELLFAIVKKGMEMQDDFAAAQAAKIAALVFENCKAGQADEWLEPYVGLLAASLKSCDKSKGKQEELRWIVYALVMMLWYSPTALVAVLDKHSLTLDILSAIIQGAGLLRSHDEKKALILALGSLLRTMAQMPAHVQGTCKKVVQTAFEQCKEVHTMRLKAKEKAAHRGDDDEDDDDSDWVGEDDEGLIQDLGDDEDASASRQVKLMQEVRAQLMAVLAGEADDDDEEDDSDYDDDVDDEENKTSALDPYDEFIYLGETLAQCPALLEQSDLSAQDQQSWKNMIQERANQLAQKQQQQQQQKQ</sequence>
<dbReference type="InParanoid" id="C5KI17"/>
<dbReference type="InterPro" id="IPR011989">
    <property type="entry name" value="ARM-like"/>
</dbReference>
<dbReference type="GO" id="GO:0005635">
    <property type="term" value="C:nuclear envelope"/>
    <property type="evidence" value="ECO:0007669"/>
    <property type="project" value="TreeGrafter"/>
</dbReference>
<keyword evidence="5" id="KW-0653">Protein transport</keyword>
<dbReference type="PANTHER" id="PTHR10997:SF18">
    <property type="entry name" value="D-IMPORTIN 7_RANBP7"/>
    <property type="match status" value="1"/>
</dbReference>
<dbReference type="GO" id="GO:0005829">
    <property type="term" value="C:cytosol"/>
    <property type="evidence" value="ECO:0007669"/>
    <property type="project" value="TreeGrafter"/>
</dbReference>
<proteinExistence type="predicted"/>
<dbReference type="FunCoup" id="C5KI17">
    <property type="interactions" value="702"/>
</dbReference>
<protein>
    <recommendedName>
        <fullName evidence="8">Importin N-terminal domain-containing protein</fullName>
    </recommendedName>
</protein>
<keyword evidence="3" id="KW-0813">Transport</keyword>
<evidence type="ECO:0000256" key="1">
    <source>
        <dbReference type="ARBA" id="ARBA00004123"/>
    </source>
</evidence>
<dbReference type="Pfam" id="PF08506">
    <property type="entry name" value="Cse1"/>
    <property type="match status" value="1"/>
</dbReference>
<accession>C5KI17</accession>
<dbReference type="EMBL" id="GG673069">
    <property type="protein sequence ID" value="EER16229.1"/>
    <property type="molecule type" value="Genomic_DNA"/>
</dbReference>
<feature type="compositionally biased region" description="Acidic residues" evidence="7">
    <location>
        <begin position="1026"/>
        <end position="1046"/>
    </location>
</feature>
<feature type="region of interest" description="Disordered" evidence="7">
    <location>
        <begin position="967"/>
        <end position="1007"/>
    </location>
</feature>
<dbReference type="RefSeq" id="XP_002784433.1">
    <property type="nucleotide sequence ID" value="XM_002784387.1"/>
</dbReference>
<keyword evidence="6" id="KW-0539">Nucleus</keyword>
<evidence type="ECO:0000313" key="9">
    <source>
        <dbReference type="EMBL" id="EER16229.1"/>
    </source>
</evidence>
<dbReference type="AlphaFoldDB" id="C5KI17"/>
<evidence type="ECO:0000256" key="2">
    <source>
        <dbReference type="ARBA" id="ARBA00004496"/>
    </source>
</evidence>
<dbReference type="InterPro" id="IPR013713">
    <property type="entry name" value="XPO2_central"/>
</dbReference>
<dbReference type="OMA" id="WVAKTSW"/>
<feature type="region of interest" description="Disordered" evidence="7">
    <location>
        <begin position="1024"/>
        <end position="1054"/>
    </location>
</feature>